<protein>
    <submittedName>
        <fullName evidence="2">Uncharacterized protein</fullName>
    </submittedName>
</protein>
<evidence type="ECO:0000313" key="3">
    <source>
        <dbReference type="Proteomes" id="UP000585474"/>
    </source>
</evidence>
<proteinExistence type="predicted"/>
<keyword evidence="3" id="KW-1185">Reference proteome</keyword>
<reference evidence="3" key="1">
    <citation type="submission" date="2019-07" db="EMBL/GenBank/DDBJ databases">
        <title>De Novo Assembly of kiwifruit Actinidia rufa.</title>
        <authorList>
            <person name="Sugita-Konishi S."/>
            <person name="Sato K."/>
            <person name="Mori E."/>
            <person name="Abe Y."/>
            <person name="Kisaki G."/>
            <person name="Hamano K."/>
            <person name="Suezawa K."/>
            <person name="Otani M."/>
            <person name="Fukuda T."/>
            <person name="Manabe T."/>
            <person name="Gomi K."/>
            <person name="Tabuchi M."/>
            <person name="Akimitsu K."/>
            <person name="Kataoka I."/>
        </authorList>
    </citation>
    <scope>NUCLEOTIDE SEQUENCE [LARGE SCALE GENOMIC DNA]</scope>
    <source>
        <strain evidence="3">cv. Fuchu</strain>
    </source>
</reference>
<organism evidence="2 3">
    <name type="scientific">Actinidia rufa</name>
    <dbReference type="NCBI Taxonomy" id="165716"/>
    <lineage>
        <taxon>Eukaryota</taxon>
        <taxon>Viridiplantae</taxon>
        <taxon>Streptophyta</taxon>
        <taxon>Embryophyta</taxon>
        <taxon>Tracheophyta</taxon>
        <taxon>Spermatophyta</taxon>
        <taxon>Magnoliopsida</taxon>
        <taxon>eudicotyledons</taxon>
        <taxon>Gunneridae</taxon>
        <taxon>Pentapetalae</taxon>
        <taxon>asterids</taxon>
        <taxon>Ericales</taxon>
        <taxon>Actinidiaceae</taxon>
        <taxon>Actinidia</taxon>
    </lineage>
</organism>
<dbReference type="EMBL" id="BJWL01000357">
    <property type="protein sequence ID" value="GFS40681.1"/>
    <property type="molecule type" value="Genomic_DNA"/>
</dbReference>
<evidence type="ECO:0000256" key="1">
    <source>
        <dbReference type="SAM" id="SignalP"/>
    </source>
</evidence>
<name>A0A7J0DR85_9ERIC</name>
<keyword evidence="1" id="KW-0732">Signal</keyword>
<evidence type="ECO:0000313" key="2">
    <source>
        <dbReference type="EMBL" id="GFS40681.1"/>
    </source>
</evidence>
<dbReference type="AlphaFoldDB" id="A0A7J0DR85"/>
<accession>A0A7J0DR85</accession>
<dbReference type="Proteomes" id="UP000585474">
    <property type="component" value="Unassembled WGS sequence"/>
</dbReference>
<comment type="caution">
    <text evidence="2">The sequence shown here is derived from an EMBL/GenBank/DDBJ whole genome shotgun (WGS) entry which is preliminary data.</text>
</comment>
<feature type="chain" id="PRO_5029761509" evidence="1">
    <location>
        <begin position="32"/>
        <end position="64"/>
    </location>
</feature>
<sequence>MGKCVQLVAKWVLLMILVLIMLTSTATIALASPTKGMPRGSLVGCPCPKRPVCCRRPDQREIMW</sequence>
<feature type="signal peptide" evidence="1">
    <location>
        <begin position="1"/>
        <end position="31"/>
    </location>
</feature>
<gene>
    <name evidence="2" type="ORF">Acr_00g0069840</name>
</gene>